<protein>
    <recommendedName>
        <fullName evidence="5">Zinc finger DksA/TraR C4-type domain-containing protein</fullName>
    </recommendedName>
</protein>
<organism evidence="6 7">
    <name type="scientific">Candidatus Kaiserbacteria bacterium RIFCSPHIGHO2_02_FULL_55_25</name>
    <dbReference type="NCBI Taxonomy" id="1798498"/>
    <lineage>
        <taxon>Bacteria</taxon>
        <taxon>Candidatus Kaiseribacteriota</taxon>
    </lineage>
</organism>
<dbReference type="Gene3D" id="1.20.120.910">
    <property type="entry name" value="DksA, coiled-coil domain"/>
    <property type="match status" value="1"/>
</dbReference>
<evidence type="ECO:0000259" key="5">
    <source>
        <dbReference type="Pfam" id="PF01258"/>
    </source>
</evidence>
<name>A0A1F6E626_9BACT</name>
<dbReference type="Proteomes" id="UP000176914">
    <property type="component" value="Unassembled WGS sequence"/>
</dbReference>
<evidence type="ECO:0000256" key="3">
    <source>
        <dbReference type="ARBA" id="ARBA00022833"/>
    </source>
</evidence>
<evidence type="ECO:0000256" key="4">
    <source>
        <dbReference type="PROSITE-ProRule" id="PRU00510"/>
    </source>
</evidence>
<evidence type="ECO:0000313" key="7">
    <source>
        <dbReference type="Proteomes" id="UP000176914"/>
    </source>
</evidence>
<dbReference type="SUPFAM" id="SSF57716">
    <property type="entry name" value="Glucocorticoid receptor-like (DNA-binding domain)"/>
    <property type="match status" value="1"/>
</dbReference>
<proteinExistence type="predicted"/>
<keyword evidence="1" id="KW-0479">Metal-binding</keyword>
<dbReference type="EMBL" id="MFLL01000019">
    <property type="protein sequence ID" value="OGG69118.1"/>
    <property type="molecule type" value="Genomic_DNA"/>
</dbReference>
<dbReference type="InterPro" id="IPR000962">
    <property type="entry name" value="Znf_DskA_TraR"/>
</dbReference>
<dbReference type="PANTHER" id="PTHR33823">
    <property type="entry name" value="RNA POLYMERASE-BINDING TRANSCRIPTION FACTOR DKSA-RELATED"/>
    <property type="match status" value="1"/>
</dbReference>
<dbReference type="PROSITE" id="PS51128">
    <property type="entry name" value="ZF_DKSA_2"/>
    <property type="match status" value="1"/>
</dbReference>
<sequence length="126" mass="13868">MTAMKKIPQSDLEELRIALTTERDNLEEELAGHGRVLNDAGDWEGASIGFDGEEADPNDVADQIEELVTNVPLVAELEEKHTDIVEALEKMEQGVYGICEEGDEPIPLDRLKANPSARTCVEHALD</sequence>
<evidence type="ECO:0000313" key="6">
    <source>
        <dbReference type="EMBL" id="OGG69118.1"/>
    </source>
</evidence>
<dbReference type="AlphaFoldDB" id="A0A1F6E626"/>
<dbReference type="GO" id="GO:0008270">
    <property type="term" value="F:zinc ion binding"/>
    <property type="evidence" value="ECO:0007669"/>
    <property type="project" value="UniProtKB-KW"/>
</dbReference>
<comment type="caution">
    <text evidence="6">The sequence shown here is derived from an EMBL/GenBank/DDBJ whole genome shotgun (WGS) entry which is preliminary data.</text>
</comment>
<evidence type="ECO:0000256" key="1">
    <source>
        <dbReference type="ARBA" id="ARBA00022723"/>
    </source>
</evidence>
<accession>A0A1F6E626</accession>
<reference evidence="6 7" key="1">
    <citation type="journal article" date="2016" name="Nat. Commun.">
        <title>Thousands of microbial genomes shed light on interconnected biogeochemical processes in an aquifer system.</title>
        <authorList>
            <person name="Anantharaman K."/>
            <person name="Brown C.T."/>
            <person name="Hug L.A."/>
            <person name="Sharon I."/>
            <person name="Castelle C.J."/>
            <person name="Probst A.J."/>
            <person name="Thomas B.C."/>
            <person name="Singh A."/>
            <person name="Wilkins M.J."/>
            <person name="Karaoz U."/>
            <person name="Brodie E.L."/>
            <person name="Williams K.H."/>
            <person name="Hubbard S.S."/>
            <person name="Banfield J.F."/>
        </authorList>
    </citation>
    <scope>NUCLEOTIDE SEQUENCE [LARGE SCALE GENOMIC DNA]</scope>
</reference>
<keyword evidence="2" id="KW-0863">Zinc-finger</keyword>
<feature type="domain" description="Zinc finger DksA/TraR C4-type" evidence="5">
    <location>
        <begin position="95"/>
        <end position="122"/>
    </location>
</feature>
<feature type="zinc finger region" description="dksA C4-type" evidence="4">
    <location>
        <begin position="99"/>
        <end position="123"/>
    </location>
</feature>
<keyword evidence="3" id="KW-0862">Zinc</keyword>
<dbReference type="Pfam" id="PF01258">
    <property type="entry name" value="zf-dskA_traR"/>
    <property type="match status" value="1"/>
</dbReference>
<dbReference type="PANTHER" id="PTHR33823:SF5">
    <property type="entry name" value="DNAK SUPPRESSOR PROTEIN"/>
    <property type="match status" value="1"/>
</dbReference>
<gene>
    <name evidence="6" type="ORF">A3C20_05050</name>
</gene>
<evidence type="ECO:0000256" key="2">
    <source>
        <dbReference type="ARBA" id="ARBA00022771"/>
    </source>
</evidence>